<dbReference type="STRING" id="1307761.L21SP2_3488"/>
<dbReference type="InterPro" id="IPR006195">
    <property type="entry name" value="aa-tRNA-synth_II"/>
</dbReference>
<evidence type="ECO:0000256" key="8">
    <source>
        <dbReference type="ARBA" id="ARBA00023146"/>
    </source>
</evidence>
<name>V5WNJ2_9SPIO</name>
<dbReference type="Gene3D" id="3.30.930.10">
    <property type="entry name" value="Bira Bifunctional Protein, Domain 2"/>
    <property type="match status" value="1"/>
</dbReference>
<dbReference type="GO" id="GO:0004815">
    <property type="term" value="F:aspartate-tRNA ligase activity"/>
    <property type="evidence" value="ECO:0007669"/>
    <property type="project" value="UniProtKB-UniRule"/>
</dbReference>
<feature type="binding site" evidence="9">
    <location>
        <position position="351"/>
    </location>
    <ligand>
        <name>L-aspartate</name>
        <dbReference type="ChEBI" id="CHEBI:29991"/>
    </ligand>
</feature>
<dbReference type="NCBIfam" id="TIGR00458">
    <property type="entry name" value="aspS_nondisc"/>
    <property type="match status" value="1"/>
</dbReference>
<feature type="domain" description="Aminoacyl-transfer RNA synthetases class-II family profile" evidence="10">
    <location>
        <begin position="127"/>
        <end position="425"/>
    </location>
</feature>
<evidence type="ECO:0000256" key="9">
    <source>
        <dbReference type="HAMAP-Rule" id="MF_02075"/>
    </source>
</evidence>
<dbReference type="EC" id="6.1.1.23" evidence="9"/>
<feature type="region of interest" description="Aspartate" evidence="9">
    <location>
        <begin position="182"/>
        <end position="185"/>
    </location>
</feature>
<dbReference type="GO" id="GO:0017101">
    <property type="term" value="C:aminoacyl-tRNA synthetase multienzyme complex"/>
    <property type="evidence" value="ECO:0007669"/>
    <property type="project" value="TreeGrafter"/>
</dbReference>
<dbReference type="GO" id="GO:0006422">
    <property type="term" value="P:aspartyl-tRNA aminoacylation"/>
    <property type="evidence" value="ECO:0007669"/>
    <property type="project" value="UniProtKB-UniRule"/>
</dbReference>
<dbReference type="InterPro" id="IPR045864">
    <property type="entry name" value="aa-tRNA-synth_II/BPL/LPL"/>
</dbReference>
<proteinExistence type="inferred from homology"/>
<comment type="similarity">
    <text evidence="2 9">Belongs to the class-II aminoacyl-tRNA synthetase family. Type 2 subfamily.</text>
</comment>
<comment type="function">
    <text evidence="9">Aspartyl-tRNA synthetase with relaxed tRNA specificity since it is able to aspartylate not only its cognate tRNA(Asp) but also tRNA(Asn). Reaction proceeds in two steps: L-aspartate is first activated by ATP to form Asp-AMP and then transferred to the acceptor end of tRNA(Asp/Asn).</text>
</comment>
<dbReference type="eggNOG" id="COG0017">
    <property type="taxonomic scope" value="Bacteria"/>
</dbReference>
<dbReference type="InterPro" id="IPR004365">
    <property type="entry name" value="NA-bd_OB_tRNA"/>
</dbReference>
<dbReference type="SUPFAM" id="SSF50249">
    <property type="entry name" value="Nucleic acid-binding proteins"/>
    <property type="match status" value="1"/>
</dbReference>
<dbReference type="SUPFAM" id="SSF55681">
    <property type="entry name" value="Class II aaRS and biotin synthetases"/>
    <property type="match status" value="1"/>
</dbReference>
<dbReference type="GO" id="GO:0005524">
    <property type="term" value="F:ATP binding"/>
    <property type="evidence" value="ECO:0007669"/>
    <property type="project" value="UniProtKB-UniRule"/>
</dbReference>
<evidence type="ECO:0000256" key="1">
    <source>
        <dbReference type="ARBA" id="ARBA00004496"/>
    </source>
</evidence>
<dbReference type="HOGENOM" id="CLU_004553_2_1_12"/>
<dbReference type="HAMAP" id="MF_02075">
    <property type="entry name" value="Asp_tRNA_synth_type2"/>
    <property type="match status" value="1"/>
</dbReference>
<dbReference type="InterPro" id="IPR004523">
    <property type="entry name" value="Asp-tRNA_synthase_2"/>
</dbReference>
<keyword evidence="6 9" id="KW-0067">ATP-binding</keyword>
<feature type="binding site" evidence="9">
    <location>
        <begin position="212"/>
        <end position="214"/>
    </location>
    <ligand>
        <name>ATP</name>
        <dbReference type="ChEBI" id="CHEBI:30616"/>
    </ligand>
</feature>
<dbReference type="PATRIC" id="fig|1307761.3.peg.3477"/>
<dbReference type="PRINTS" id="PR01042">
    <property type="entry name" value="TRNASYNTHASP"/>
</dbReference>
<dbReference type="KEGG" id="slr:L21SP2_3488"/>
<keyword evidence="3 9" id="KW-0963">Cytoplasm</keyword>
<comment type="catalytic activity">
    <reaction evidence="9">
        <text>tRNA(Asx) + L-aspartate + ATP = L-aspartyl-tRNA(Asx) + AMP + diphosphate</text>
        <dbReference type="Rhea" id="RHEA:18349"/>
        <dbReference type="Rhea" id="RHEA-COMP:9710"/>
        <dbReference type="Rhea" id="RHEA-COMP:9711"/>
        <dbReference type="ChEBI" id="CHEBI:29991"/>
        <dbReference type="ChEBI" id="CHEBI:30616"/>
        <dbReference type="ChEBI" id="CHEBI:33019"/>
        <dbReference type="ChEBI" id="CHEBI:78442"/>
        <dbReference type="ChEBI" id="CHEBI:78516"/>
        <dbReference type="ChEBI" id="CHEBI:456215"/>
        <dbReference type="EC" id="6.1.1.23"/>
    </reaction>
</comment>
<feature type="binding site" evidence="9">
    <location>
        <begin position="396"/>
        <end position="399"/>
    </location>
    <ligand>
        <name>ATP</name>
        <dbReference type="ChEBI" id="CHEBI:30616"/>
    </ligand>
</feature>
<dbReference type="EMBL" id="CP006939">
    <property type="protein sequence ID" value="AHC16824.1"/>
    <property type="molecule type" value="Genomic_DNA"/>
</dbReference>
<comment type="subcellular location">
    <subcellularLocation>
        <location evidence="1 9">Cytoplasm</location>
    </subcellularLocation>
</comment>
<sequence>MMKRTLARELPEFEGREVTVSGWVHRIRELGAISFVLLRDRSGILQLVYEGKVEYSLESVIQVTGTVGANPKAPGGFEVQAGESSVLAPAAPDLPFQINQDADNTGIESVLDNRMISIRNPKILDIFRLQSSVIRYFQEYMRSQDFTEIKTSKLIGSGTEGGTGLFEVAYFDTSVYLAQSPQFYKQAMVASGLERVFEVGAAYRAEKHDTPRHLNEYVSLDVELAFIEDEHDLMDIESEILKAIFRGIRENEAAILEKYGATVPDDEAVNNIPRITHDEAKKIISMRGGKKVFEINPEGERLICEWAQEEHSVPAVFITVFPRKKRPFYTYPDGLKTRSFDLIFRGLEITTGGRRINEYEMMKETLPKFGMTEEGLGGYIDIFKYGCPPHGGFAIGLERITQKILGLSNVKEASLFPRDRKRIVP</sequence>
<evidence type="ECO:0000256" key="2">
    <source>
        <dbReference type="ARBA" id="ARBA00005312"/>
    </source>
</evidence>
<dbReference type="GO" id="GO:0050560">
    <property type="term" value="F:aspartate-tRNA(Asn) ligase activity"/>
    <property type="evidence" value="ECO:0007669"/>
    <property type="project" value="UniProtKB-EC"/>
</dbReference>
<organism evidence="11 12">
    <name type="scientific">Salinispira pacifica</name>
    <dbReference type="NCBI Taxonomy" id="1307761"/>
    <lineage>
        <taxon>Bacteria</taxon>
        <taxon>Pseudomonadati</taxon>
        <taxon>Spirochaetota</taxon>
        <taxon>Spirochaetia</taxon>
        <taxon>Spirochaetales</taxon>
        <taxon>Spirochaetaceae</taxon>
        <taxon>Salinispira</taxon>
    </lineage>
</organism>
<keyword evidence="5 9" id="KW-0547">Nucleotide-binding</keyword>
<dbReference type="GO" id="GO:0003723">
    <property type="term" value="F:RNA binding"/>
    <property type="evidence" value="ECO:0007669"/>
    <property type="project" value="TreeGrafter"/>
</dbReference>
<keyword evidence="4 9" id="KW-0436">Ligase</keyword>
<dbReference type="Pfam" id="PF00152">
    <property type="entry name" value="tRNA-synt_2"/>
    <property type="match status" value="1"/>
</dbReference>
<evidence type="ECO:0000313" key="11">
    <source>
        <dbReference type="EMBL" id="AHC16824.1"/>
    </source>
</evidence>
<reference evidence="11 12" key="1">
    <citation type="journal article" date="2015" name="Stand. Genomic Sci.">
        <title>Complete genome sequence and description of Salinispira pacifica gen. nov., sp. nov., a novel spirochaete isolated form a hypersaline microbial mat.</title>
        <authorList>
            <person name="Ben Hania W."/>
            <person name="Joseph M."/>
            <person name="Schumann P."/>
            <person name="Bunk B."/>
            <person name="Fiebig A."/>
            <person name="Sproer C."/>
            <person name="Klenk H.P."/>
            <person name="Fardeau M.L."/>
            <person name="Spring S."/>
        </authorList>
    </citation>
    <scope>NUCLEOTIDE SEQUENCE [LARGE SCALE GENOMIC DNA]</scope>
    <source>
        <strain evidence="11 12">L21-RPul-D2</strain>
    </source>
</reference>
<protein>
    <recommendedName>
        <fullName evidence="9">Aspartate--tRNA(Asp/Asn) ligase</fullName>
        <ecNumber evidence="9">6.1.1.23</ecNumber>
    </recommendedName>
    <alternativeName>
        <fullName evidence="9">Aspartyl-tRNA synthetase</fullName>
        <shortName evidence="9">AspRS</shortName>
    </alternativeName>
    <alternativeName>
        <fullName evidence="9">Non-discriminating aspartyl-tRNA synthetase</fullName>
        <shortName evidence="9">ND-AspRS</shortName>
    </alternativeName>
</protein>
<gene>
    <name evidence="9" type="primary">aspS</name>
    <name evidence="11" type="ORF">L21SP2_3488</name>
</gene>
<feature type="binding site" evidence="9">
    <location>
        <position position="348"/>
    </location>
    <ligand>
        <name>ATP</name>
        <dbReference type="ChEBI" id="CHEBI:30616"/>
    </ligand>
</feature>
<feature type="binding site" evidence="9">
    <location>
        <begin position="204"/>
        <end position="206"/>
    </location>
    <ligand>
        <name>ATP</name>
        <dbReference type="ChEBI" id="CHEBI:30616"/>
    </ligand>
</feature>
<evidence type="ECO:0000256" key="5">
    <source>
        <dbReference type="ARBA" id="ARBA00022741"/>
    </source>
</evidence>
<dbReference type="AlphaFoldDB" id="V5WNJ2"/>
<keyword evidence="8 9" id="KW-0030">Aminoacyl-tRNA synthetase</keyword>
<feature type="site" description="Important for tRNA non-discrimination" evidence="9">
    <location>
        <position position="74"/>
    </location>
</feature>
<accession>V5WNJ2</accession>
<keyword evidence="7 9" id="KW-0648">Protein biosynthesis</keyword>
<dbReference type="InterPro" id="IPR012340">
    <property type="entry name" value="NA-bd_OB-fold"/>
</dbReference>
<evidence type="ECO:0000313" key="12">
    <source>
        <dbReference type="Proteomes" id="UP000018680"/>
    </source>
</evidence>
<dbReference type="PANTHER" id="PTHR43450">
    <property type="entry name" value="ASPARTYL-TRNA SYNTHETASE"/>
    <property type="match status" value="1"/>
</dbReference>
<evidence type="ECO:0000256" key="7">
    <source>
        <dbReference type="ARBA" id="ARBA00022917"/>
    </source>
</evidence>
<evidence type="ECO:0000256" key="3">
    <source>
        <dbReference type="ARBA" id="ARBA00022490"/>
    </source>
</evidence>
<dbReference type="InterPro" id="IPR004364">
    <property type="entry name" value="Aa-tRNA-synt_II"/>
</dbReference>
<keyword evidence="12" id="KW-1185">Reference proteome</keyword>
<feature type="binding site" evidence="9">
    <location>
        <position position="160"/>
    </location>
    <ligand>
        <name>L-aspartate</name>
        <dbReference type="ChEBI" id="CHEBI:29991"/>
    </ligand>
</feature>
<dbReference type="PANTHER" id="PTHR43450:SF1">
    <property type="entry name" value="ASPARTATE--TRNA LIGASE, CYTOPLASMIC"/>
    <property type="match status" value="1"/>
</dbReference>
<dbReference type="Pfam" id="PF01336">
    <property type="entry name" value="tRNA_anti-codon"/>
    <property type="match status" value="1"/>
</dbReference>
<dbReference type="RefSeq" id="WP_024269710.1">
    <property type="nucleotide sequence ID" value="NC_023035.1"/>
</dbReference>
<dbReference type="InterPro" id="IPR002312">
    <property type="entry name" value="Asp/Asn-tRNA-synth_IIb"/>
</dbReference>
<dbReference type="PROSITE" id="PS50862">
    <property type="entry name" value="AA_TRNA_LIGASE_II"/>
    <property type="match status" value="1"/>
</dbReference>
<dbReference type="Proteomes" id="UP000018680">
    <property type="component" value="Chromosome"/>
</dbReference>
<dbReference type="NCBIfam" id="NF003483">
    <property type="entry name" value="PRK05159.1"/>
    <property type="match status" value="1"/>
</dbReference>
<evidence type="ECO:0000256" key="6">
    <source>
        <dbReference type="ARBA" id="ARBA00022840"/>
    </source>
</evidence>
<evidence type="ECO:0000259" key="10">
    <source>
        <dbReference type="PROSITE" id="PS50862"/>
    </source>
</evidence>
<comment type="subunit">
    <text evidence="9">Homodimer.</text>
</comment>
<dbReference type="Gene3D" id="2.40.50.140">
    <property type="entry name" value="Nucleic acid-binding proteins"/>
    <property type="match status" value="1"/>
</dbReference>
<dbReference type="GO" id="GO:0005829">
    <property type="term" value="C:cytosol"/>
    <property type="evidence" value="ECO:0007669"/>
    <property type="project" value="TreeGrafter"/>
</dbReference>
<feature type="binding site" evidence="9">
    <location>
        <position position="204"/>
    </location>
    <ligand>
        <name>L-aspartate</name>
        <dbReference type="ChEBI" id="CHEBI:29991"/>
    </ligand>
</feature>
<evidence type="ECO:0000256" key="4">
    <source>
        <dbReference type="ARBA" id="ARBA00022598"/>
    </source>
</evidence>
<feature type="binding site" evidence="9">
    <location>
        <position position="355"/>
    </location>
    <ligand>
        <name>L-aspartate</name>
        <dbReference type="ChEBI" id="CHEBI:29991"/>
    </ligand>
</feature>